<evidence type="ECO:0000256" key="1">
    <source>
        <dbReference type="ARBA" id="ARBA00022801"/>
    </source>
</evidence>
<feature type="chain" id="PRO_5041204032" evidence="3">
    <location>
        <begin position="25"/>
        <end position="818"/>
    </location>
</feature>
<reference evidence="5" key="2">
    <citation type="submission" date="2022-10" db="EMBL/GenBank/DDBJ databases">
        <authorList>
            <person name="Trinh H.N."/>
        </authorList>
    </citation>
    <scope>NUCLEOTIDE SEQUENCE</scope>
    <source>
        <strain evidence="5">RN2-1</strain>
    </source>
</reference>
<comment type="caution">
    <text evidence="5">The sequence shown here is derived from an EMBL/GenBank/DDBJ whole genome shotgun (WGS) entry which is preliminary data.</text>
</comment>
<protein>
    <submittedName>
        <fullName evidence="5">Beta-galactosidase</fullName>
        <ecNumber evidence="5">3.2.1.23</ecNumber>
    </submittedName>
</protein>
<dbReference type="EMBL" id="JAPDNT010000004">
    <property type="protein sequence ID" value="MCW3474486.1"/>
    <property type="molecule type" value="Genomic_DNA"/>
</dbReference>
<dbReference type="GO" id="GO:0004565">
    <property type="term" value="F:beta-galactosidase activity"/>
    <property type="evidence" value="ECO:0007669"/>
    <property type="project" value="UniProtKB-EC"/>
</dbReference>
<dbReference type="GO" id="GO:0005975">
    <property type="term" value="P:carbohydrate metabolic process"/>
    <property type="evidence" value="ECO:0007669"/>
    <property type="project" value="InterPro"/>
</dbReference>
<evidence type="ECO:0000313" key="6">
    <source>
        <dbReference type="Proteomes" id="UP001165679"/>
    </source>
</evidence>
<dbReference type="RefSeq" id="WP_264713129.1">
    <property type="nucleotide sequence ID" value="NZ_JAPDNT010000004.1"/>
</dbReference>
<dbReference type="InterPro" id="IPR029062">
    <property type="entry name" value="Class_I_gatase-like"/>
</dbReference>
<name>A0AA41YIZ4_9PROT</name>
<dbReference type="SUPFAM" id="SSF51445">
    <property type="entry name" value="(Trans)glycosidases"/>
    <property type="match status" value="1"/>
</dbReference>
<dbReference type="Proteomes" id="UP001165679">
    <property type="component" value="Unassembled WGS sequence"/>
</dbReference>
<feature type="signal peptide" evidence="3">
    <location>
        <begin position="1"/>
        <end position="24"/>
    </location>
</feature>
<dbReference type="Gene3D" id="3.20.20.80">
    <property type="entry name" value="Glycosidases"/>
    <property type="match status" value="1"/>
</dbReference>
<evidence type="ECO:0000313" key="5">
    <source>
        <dbReference type="EMBL" id="MCW3474486.1"/>
    </source>
</evidence>
<keyword evidence="6" id="KW-1185">Reference proteome</keyword>
<gene>
    <name evidence="5" type="ORF">OL599_07805</name>
</gene>
<dbReference type="Pfam" id="PF02449">
    <property type="entry name" value="Glyco_hydro_42"/>
    <property type="match status" value="1"/>
</dbReference>
<keyword evidence="1 5" id="KW-0378">Hydrolase</keyword>
<dbReference type="InterPro" id="IPR013529">
    <property type="entry name" value="Glyco_hydro_42_N"/>
</dbReference>
<reference evidence="5" key="1">
    <citation type="submission" date="2022-09" db="EMBL/GenBank/DDBJ databases">
        <title>Rhodovastum sp. nov. RN2-1 isolated from soil in Seongnam, South Korea.</title>
        <authorList>
            <person name="Le N.T."/>
        </authorList>
    </citation>
    <scope>NUCLEOTIDE SEQUENCE</scope>
    <source>
        <strain evidence="5">RN2-1</strain>
    </source>
</reference>
<dbReference type="InterPro" id="IPR017853">
    <property type="entry name" value="GH"/>
</dbReference>
<evidence type="ECO:0000256" key="3">
    <source>
        <dbReference type="SAM" id="SignalP"/>
    </source>
</evidence>
<evidence type="ECO:0000259" key="4">
    <source>
        <dbReference type="Pfam" id="PF02449"/>
    </source>
</evidence>
<dbReference type="Gene3D" id="3.40.50.880">
    <property type="match status" value="1"/>
</dbReference>
<keyword evidence="3" id="KW-0732">Signal</keyword>
<keyword evidence="2 5" id="KW-0326">Glycosidase</keyword>
<dbReference type="AlphaFoldDB" id="A0AA41YIZ4"/>
<dbReference type="GO" id="GO:0009341">
    <property type="term" value="C:beta-galactosidase complex"/>
    <property type="evidence" value="ECO:0007669"/>
    <property type="project" value="InterPro"/>
</dbReference>
<feature type="domain" description="Glycoside hydrolase family 42 N-terminal" evidence="4">
    <location>
        <begin position="281"/>
        <end position="389"/>
    </location>
</feature>
<proteinExistence type="predicted"/>
<dbReference type="EC" id="3.2.1.23" evidence="5"/>
<accession>A0AA41YIZ4</accession>
<sequence>MVRTGLLAALGFVAALAGAGPASADTLKLPAQALERSGLVLMTYSFDRPVTGTGSLDVEWTDTYGRVVLRRSLTLDTPGQTAVTYPIDLGRAVAMQNHLRARLTLDGQQSSATLTFVAKPPAESWDDYRIMMWHEAGPPRAAALRSLSIAAGKVFGIRDSFTQADVDARIAPLLQGELRWFVENIATDFYAPYHRWTPEHPEDVNWLFTEAQRRHRLDPSNLSVFRREPSLSDPAWIARIQARLADTVRAHAPYRPYYYDLGDETGIADLTAAWDFDLSAPSLAAFRAWLRLHYGMLGALNRQWGTAFANWDAVVPLGTTAAMLRADDNFSAWADFKVFMDDAFARALRAGTEAVHAADPTALAAIEGAQMPGWGGYDYSRLAGAVDVMEMFDGGQNIAIAQSLNPKLVVISTASGGGAQEQHRIWQALLHGQRGLVLWDDGGEIVGADGQPGPRGRADAALFAELRSGLGAQVIAGRPHVDPVAILYSPASFRTQWLLDQRPKGDAWTGRSAEIENEDNAVRAAMRRAALGLSRLGLQPRWLSSDQVERGGLREAGVRALVLPHAIALSPAETLEIRTFAESGGVVLADGAPGLFDAHSRRLAAPLLQGAPLVPLPASATPAELARLLAPADLAAGFTIATPGGEPVGDVDTRVLTNGAVTLLGLQRAYGGGTREVVLTLPQPVYAHDLRRGTNWQHTDRIRLALDPVAPTLLALSPRKLPAPVIDGPSAIRAGETAELRIGLSDASPAASHVLRVDAIDPSGQAVAHYSGNVILRGAGTAWRLPLAVNDMPGAWTIRVRDVLGGEVASLPLAVAAP</sequence>
<organism evidence="5 6">
    <name type="scientific">Limobrevibacterium gyesilva</name>
    <dbReference type="NCBI Taxonomy" id="2991712"/>
    <lineage>
        <taxon>Bacteria</taxon>
        <taxon>Pseudomonadati</taxon>
        <taxon>Pseudomonadota</taxon>
        <taxon>Alphaproteobacteria</taxon>
        <taxon>Acetobacterales</taxon>
        <taxon>Acetobacteraceae</taxon>
        <taxon>Limobrevibacterium</taxon>
    </lineage>
</organism>
<evidence type="ECO:0000256" key="2">
    <source>
        <dbReference type="ARBA" id="ARBA00023295"/>
    </source>
</evidence>